<dbReference type="InterPro" id="IPR036390">
    <property type="entry name" value="WH_DNA-bd_sf"/>
</dbReference>
<reference evidence="1" key="1">
    <citation type="submission" date="2022-02" db="EMBL/GenBank/DDBJ databases">
        <title>Emergence and expansion in Europe of a Vibrio aestuarianus clonal complex pathogenic for oysters.</title>
        <authorList>
            <person name="Mesnil A."/>
            <person name="Travers M.-A."/>
        </authorList>
    </citation>
    <scope>NUCLEOTIDE SEQUENCE</scope>
    <source>
        <strain evidence="1">151-ITT-15-cp-1</strain>
    </source>
</reference>
<accession>A0A9X4FGB9</accession>
<dbReference type="Proteomes" id="UP001140973">
    <property type="component" value="Unassembled WGS sequence"/>
</dbReference>
<evidence type="ECO:0000313" key="1">
    <source>
        <dbReference type="EMBL" id="MDE1358170.1"/>
    </source>
</evidence>
<protein>
    <submittedName>
        <fullName evidence="1">Winged helix-turn-helix transcriptional regulator</fullName>
    </submittedName>
</protein>
<gene>
    <name evidence="1" type="ORF">L9W73_12745</name>
</gene>
<sequence>MLLKLKDFTQDAHPNGNVKGKAVYASLLQFVESHQEKNTFGISLQGIIATDASFPRESVMSLAKHYSGEKFFYLTDFIDEDLLDNWIYGAIAKEQPMTVWQGHEPSFIGPAMSKSIKELADYLCANKKATTSEISKSLDISTQNASTRLKNLFKLGYVKRVEEVAESGGKEFVYELIGYSG</sequence>
<dbReference type="GO" id="GO:0006355">
    <property type="term" value="P:regulation of DNA-templated transcription"/>
    <property type="evidence" value="ECO:0007669"/>
    <property type="project" value="UniProtKB-ARBA"/>
</dbReference>
<dbReference type="AlphaFoldDB" id="A0A9X4FGB9"/>
<dbReference type="InterPro" id="IPR011991">
    <property type="entry name" value="ArsR-like_HTH"/>
</dbReference>
<comment type="caution">
    <text evidence="1">The sequence shown here is derived from an EMBL/GenBank/DDBJ whole genome shotgun (WGS) entry which is preliminary data.</text>
</comment>
<dbReference type="EMBL" id="JAKNAP010000049">
    <property type="protein sequence ID" value="MDE1358170.1"/>
    <property type="molecule type" value="Genomic_DNA"/>
</dbReference>
<evidence type="ECO:0000313" key="2">
    <source>
        <dbReference type="Proteomes" id="UP001140973"/>
    </source>
</evidence>
<dbReference type="Gene3D" id="1.10.10.10">
    <property type="entry name" value="Winged helix-like DNA-binding domain superfamily/Winged helix DNA-binding domain"/>
    <property type="match status" value="1"/>
</dbReference>
<dbReference type="RefSeq" id="WP_274674098.1">
    <property type="nucleotide sequence ID" value="NZ_JAKNAP010000049.1"/>
</dbReference>
<dbReference type="CDD" id="cd00090">
    <property type="entry name" value="HTH_ARSR"/>
    <property type="match status" value="1"/>
</dbReference>
<proteinExistence type="predicted"/>
<name>A0A9X4FGB9_9VIBR</name>
<dbReference type="InterPro" id="IPR036388">
    <property type="entry name" value="WH-like_DNA-bd_sf"/>
</dbReference>
<dbReference type="SUPFAM" id="SSF46785">
    <property type="entry name" value="Winged helix' DNA-binding domain"/>
    <property type="match status" value="1"/>
</dbReference>
<organism evidence="1 2">
    <name type="scientific">Vibrio aestuarianus</name>
    <dbReference type="NCBI Taxonomy" id="28171"/>
    <lineage>
        <taxon>Bacteria</taxon>
        <taxon>Pseudomonadati</taxon>
        <taxon>Pseudomonadota</taxon>
        <taxon>Gammaproteobacteria</taxon>
        <taxon>Vibrionales</taxon>
        <taxon>Vibrionaceae</taxon>
        <taxon>Vibrio</taxon>
    </lineage>
</organism>